<dbReference type="OrthoDB" id="6500128at2759"/>
<dbReference type="Gene3D" id="1.20.1560.10">
    <property type="entry name" value="ABC transporter type 1, transmembrane domain"/>
    <property type="match status" value="1"/>
</dbReference>
<name>A0A8I2YU89_9AGAM</name>
<comment type="caution">
    <text evidence="7">The sequence shown here is derived from an EMBL/GenBank/DDBJ whole genome shotgun (WGS) entry which is preliminary data.</text>
</comment>
<evidence type="ECO:0000256" key="3">
    <source>
        <dbReference type="ARBA" id="ARBA00022989"/>
    </source>
</evidence>
<accession>A0A8I2YU89</accession>
<keyword evidence="3 6" id="KW-1133">Transmembrane helix</keyword>
<dbReference type="EMBL" id="JAGFBS010000007">
    <property type="protein sequence ID" value="KAG6378119.1"/>
    <property type="molecule type" value="Genomic_DNA"/>
</dbReference>
<feature type="transmembrane region" description="Helical" evidence="6">
    <location>
        <begin position="223"/>
        <end position="243"/>
    </location>
</feature>
<evidence type="ECO:0000313" key="7">
    <source>
        <dbReference type="EMBL" id="KAG6378119.1"/>
    </source>
</evidence>
<keyword evidence="4 6" id="KW-0472">Membrane</keyword>
<feature type="transmembrane region" description="Helical" evidence="6">
    <location>
        <begin position="549"/>
        <end position="568"/>
    </location>
</feature>
<feature type="region of interest" description="Disordered" evidence="5">
    <location>
        <begin position="931"/>
        <end position="991"/>
    </location>
</feature>
<evidence type="ECO:0000256" key="5">
    <source>
        <dbReference type="SAM" id="MobiDB-lite"/>
    </source>
</evidence>
<feature type="region of interest" description="Disordered" evidence="5">
    <location>
        <begin position="1026"/>
        <end position="1117"/>
    </location>
</feature>
<dbReference type="PANTHER" id="PTHR24221">
    <property type="entry name" value="ATP-BINDING CASSETTE SUB-FAMILY B"/>
    <property type="match status" value="1"/>
</dbReference>
<evidence type="ECO:0000256" key="1">
    <source>
        <dbReference type="ARBA" id="ARBA00004141"/>
    </source>
</evidence>
<protein>
    <submittedName>
        <fullName evidence="7">Uncharacterized protein</fullName>
    </submittedName>
</protein>
<feature type="transmembrane region" description="Helical" evidence="6">
    <location>
        <begin position="152"/>
        <end position="177"/>
    </location>
</feature>
<feature type="transmembrane region" description="Helical" evidence="6">
    <location>
        <begin position="574"/>
        <end position="595"/>
    </location>
</feature>
<keyword evidence="2 6" id="KW-0812">Transmembrane</keyword>
<dbReference type="InterPro" id="IPR039421">
    <property type="entry name" value="Type_1_exporter"/>
</dbReference>
<dbReference type="GO" id="GO:0016020">
    <property type="term" value="C:membrane"/>
    <property type="evidence" value="ECO:0007669"/>
    <property type="project" value="UniProtKB-SubCell"/>
</dbReference>
<organism evidence="7 8">
    <name type="scientific">Boletus reticuloceps</name>
    <dbReference type="NCBI Taxonomy" id="495285"/>
    <lineage>
        <taxon>Eukaryota</taxon>
        <taxon>Fungi</taxon>
        <taxon>Dikarya</taxon>
        <taxon>Basidiomycota</taxon>
        <taxon>Agaricomycotina</taxon>
        <taxon>Agaricomycetes</taxon>
        <taxon>Agaricomycetidae</taxon>
        <taxon>Boletales</taxon>
        <taxon>Boletineae</taxon>
        <taxon>Boletaceae</taxon>
        <taxon>Boletoideae</taxon>
        <taxon>Boletus</taxon>
    </lineage>
</organism>
<dbReference type="Proteomes" id="UP000683000">
    <property type="component" value="Unassembled WGS sequence"/>
</dbReference>
<feature type="compositionally biased region" description="Polar residues" evidence="5">
    <location>
        <begin position="938"/>
        <end position="959"/>
    </location>
</feature>
<gene>
    <name evidence="7" type="ORF">JVT61DRAFT_13804</name>
</gene>
<feature type="compositionally biased region" description="Basic and acidic residues" evidence="5">
    <location>
        <begin position="1063"/>
        <end position="1075"/>
    </location>
</feature>
<dbReference type="InterPro" id="IPR036640">
    <property type="entry name" value="ABC1_TM_sf"/>
</dbReference>
<feature type="transmembrane region" description="Helical" evidence="6">
    <location>
        <begin position="189"/>
        <end position="207"/>
    </location>
</feature>
<feature type="compositionally biased region" description="Basic and acidic residues" evidence="5">
    <location>
        <begin position="1026"/>
        <end position="1043"/>
    </location>
</feature>
<comment type="subcellular location">
    <subcellularLocation>
        <location evidence="1">Membrane</location>
        <topology evidence="1">Multi-pass membrane protein</topology>
    </subcellularLocation>
</comment>
<evidence type="ECO:0000256" key="4">
    <source>
        <dbReference type="ARBA" id="ARBA00023136"/>
    </source>
</evidence>
<feature type="transmembrane region" description="Helical" evidence="6">
    <location>
        <begin position="413"/>
        <end position="431"/>
    </location>
</feature>
<reference evidence="7" key="1">
    <citation type="submission" date="2021-03" db="EMBL/GenBank/DDBJ databases">
        <title>Evolutionary innovations through gain and loss of genes in the ectomycorrhizal Boletales.</title>
        <authorList>
            <person name="Wu G."/>
            <person name="Miyauchi S."/>
            <person name="Morin E."/>
            <person name="Yang Z.-L."/>
            <person name="Xu J."/>
            <person name="Martin F.M."/>
        </authorList>
    </citation>
    <scope>NUCLEOTIDE SEQUENCE</scope>
    <source>
        <strain evidence="7">BR01</strain>
    </source>
</reference>
<proteinExistence type="predicted"/>
<dbReference type="SUPFAM" id="SSF90123">
    <property type="entry name" value="ABC transporter transmembrane region"/>
    <property type="match status" value="1"/>
</dbReference>
<dbReference type="GO" id="GO:0042626">
    <property type="term" value="F:ATPase-coupled transmembrane transporter activity"/>
    <property type="evidence" value="ECO:0007669"/>
    <property type="project" value="TreeGrafter"/>
</dbReference>
<feature type="compositionally biased region" description="Polar residues" evidence="5">
    <location>
        <begin position="966"/>
        <end position="975"/>
    </location>
</feature>
<dbReference type="PANTHER" id="PTHR24221:SF648">
    <property type="entry name" value="ABC-TYPE TRANSPORTER ATR1"/>
    <property type="match status" value="1"/>
</dbReference>
<feature type="compositionally biased region" description="Polar residues" evidence="5">
    <location>
        <begin position="1100"/>
        <end position="1117"/>
    </location>
</feature>
<dbReference type="GO" id="GO:0005524">
    <property type="term" value="F:ATP binding"/>
    <property type="evidence" value="ECO:0007669"/>
    <property type="project" value="InterPro"/>
</dbReference>
<dbReference type="SUPFAM" id="SSF52540">
    <property type="entry name" value="P-loop containing nucleoside triphosphate hydrolases"/>
    <property type="match status" value="1"/>
</dbReference>
<feature type="transmembrane region" description="Helical" evidence="6">
    <location>
        <begin position="516"/>
        <end position="537"/>
    </location>
</feature>
<feature type="transmembrane region" description="Helical" evidence="6">
    <location>
        <begin position="263"/>
        <end position="284"/>
    </location>
</feature>
<feature type="compositionally biased region" description="Polar residues" evidence="5">
    <location>
        <begin position="1048"/>
        <end position="1061"/>
    </location>
</feature>
<keyword evidence="8" id="KW-1185">Reference proteome</keyword>
<sequence length="1117" mass="116715">MSVIEERVTHSPLFALSTLILKRQALPSQFRTPFLTGPSLLSLSLISLDGDGDDNTLHDSSTTHSTLTISSYTSFIPAMTTRRALLVRIAAASLPAAGASPFASALFDLRVASPAVVCLATLSLLPSKPLSPLSPSPITPVVVQSRVPRKSLILSLLSLAALSFLVDGLAYVVYAVLNGVWTPGTGVELAALLGLIAYAALAALGAYKDVNNIEIWSRKRVKIAILAALALDIAQVVLLALSVKRDPKHICDTSKLSECIPQYLHFFTPLLRIFFLLPLFSVLFSPRVVYHPADSQPEMAEAESAPLVGQSDVEGNEAVSGGESSKYGTFAAQGQPQRTTAAVPPQSDTSLAILFRLSPYVISAKGLIWIITLLHVLTRVIIPLLPLSLGAAVNAFLSSSSAPIPTPLGTSPYTYIFVFVILHFLASEGGIPNFTKALVSRLGADAEGVLSSHYTDHVLGLTLGSSNAKKSEDLHATASGAITKVLHAVSVAAATIDDALIGAVVLSVLFGWEFGLAVLIALGIYGYVICLTCRSLVPTACPAMVTVSAFVQALLASGALLLGSLYIAKGVTEGIWSAGAWVTWVWYWGIIFLPLTWTPSLSAATSDVRSIFKILDKPAGVVHGKGTIDGTGGIEVKFDNVHLTYPYTDTQEPVPALTGVSFVGPVSSVTAIVSTPGSTKSSVLKALYRLYDVDSGSIAFNGIPIHSLSLASLHSLVAAVPDVCSDDRAKALSHALVKDAKVILLEGPLERTIIGGRTVVWEVGTGGLDGVDSVDQILVLKDGQLVESGPFKELVQADGPFASLWADHIGAGAPVPGSSSATASGAAEGYDISTNNTQPVDSQIGEGSVVEAFILDSPRAVTASIRAASVRAPTASIRAPSIKPTSSIKADSVAPPVPIKDLASAAPKDSVPVAFPTPNVFSAPGPIAFPKGDDSRSFDSGSQTHVRLPTSITFDTTATPPRVSTPDPTGASSSPPEMEGKRKRISSQNFQRLARRISLSTPKKGVGIQGIPGIANIAGVLRRDTSVKSSDKGSGENGARESTDVAGGSSSAPETARNSGEINAERTEKDKEREEKKRKRKSFMEVVGARWGDSGAVATPPSTDTEPQNPSASAGEA</sequence>
<dbReference type="InterPro" id="IPR027417">
    <property type="entry name" value="P-loop_NTPase"/>
</dbReference>
<dbReference type="Gene3D" id="3.40.50.300">
    <property type="entry name" value="P-loop containing nucleotide triphosphate hydrolases"/>
    <property type="match status" value="1"/>
</dbReference>
<evidence type="ECO:0000256" key="6">
    <source>
        <dbReference type="SAM" id="Phobius"/>
    </source>
</evidence>
<evidence type="ECO:0000256" key="2">
    <source>
        <dbReference type="ARBA" id="ARBA00022692"/>
    </source>
</evidence>
<dbReference type="AlphaFoldDB" id="A0A8I2YU89"/>
<feature type="transmembrane region" description="Helical" evidence="6">
    <location>
        <begin position="366"/>
        <end position="393"/>
    </location>
</feature>
<evidence type="ECO:0000313" key="8">
    <source>
        <dbReference type="Proteomes" id="UP000683000"/>
    </source>
</evidence>